<dbReference type="PROSITE" id="PS50297">
    <property type="entry name" value="ANK_REP_REGION"/>
    <property type="match status" value="3"/>
</dbReference>
<accession>A0ABR0YU00</accession>
<dbReference type="Pfam" id="PF00023">
    <property type="entry name" value="Ank"/>
    <property type="match status" value="1"/>
</dbReference>
<keyword evidence="2 3" id="KW-0040">ANK repeat</keyword>
<dbReference type="InterPro" id="IPR036770">
    <property type="entry name" value="Ankyrin_rpt-contain_sf"/>
</dbReference>
<evidence type="ECO:0000256" key="3">
    <source>
        <dbReference type="PROSITE-ProRule" id="PRU00023"/>
    </source>
</evidence>
<evidence type="ECO:0000256" key="2">
    <source>
        <dbReference type="ARBA" id="ARBA00023043"/>
    </source>
</evidence>
<dbReference type="PANTHER" id="PTHR24198:SF165">
    <property type="entry name" value="ANKYRIN REPEAT-CONTAINING PROTEIN-RELATED"/>
    <property type="match status" value="1"/>
</dbReference>
<dbReference type="Pfam" id="PF12796">
    <property type="entry name" value="Ank_2"/>
    <property type="match status" value="2"/>
</dbReference>
<dbReference type="SUPFAM" id="SSF48403">
    <property type="entry name" value="Ankyrin repeat"/>
    <property type="match status" value="1"/>
</dbReference>
<feature type="repeat" description="ANK" evidence="3">
    <location>
        <begin position="264"/>
        <end position="296"/>
    </location>
</feature>
<protein>
    <submittedName>
        <fullName evidence="4">Ankyrin repeat domain-containing protein 61-like</fullName>
    </submittedName>
</protein>
<dbReference type="InterPro" id="IPR002110">
    <property type="entry name" value="Ankyrin_rpt"/>
</dbReference>
<feature type="repeat" description="ANK" evidence="3">
    <location>
        <begin position="139"/>
        <end position="171"/>
    </location>
</feature>
<keyword evidence="1" id="KW-0677">Repeat</keyword>
<evidence type="ECO:0000313" key="5">
    <source>
        <dbReference type="Proteomes" id="UP001369086"/>
    </source>
</evidence>
<feature type="repeat" description="ANK" evidence="3">
    <location>
        <begin position="298"/>
        <end position="340"/>
    </location>
</feature>
<reference evidence="4 5" key="1">
    <citation type="submission" date="2021-05" db="EMBL/GenBank/DDBJ databases">
        <authorList>
            <person name="Zahm M."/>
            <person name="Klopp C."/>
            <person name="Cabau C."/>
            <person name="Kuhl H."/>
            <person name="Suciu R."/>
            <person name="Ciorpac M."/>
            <person name="Holostenco D."/>
            <person name="Gessner J."/>
            <person name="Wuertz S."/>
            <person name="Hohne C."/>
            <person name="Stock M."/>
            <person name="Gislard M."/>
            <person name="Lluch J."/>
            <person name="Milhes M."/>
            <person name="Lampietro C."/>
            <person name="Lopez Roques C."/>
            <person name="Donnadieu C."/>
            <person name="Du K."/>
            <person name="Schartl M."/>
            <person name="Guiguen Y."/>
        </authorList>
    </citation>
    <scope>NUCLEOTIDE SEQUENCE [LARGE SCALE GENOMIC DNA]</scope>
    <source>
        <strain evidence="4">Hh-F2</strain>
        <tissue evidence="4">Blood</tissue>
    </source>
</reference>
<dbReference type="Gene3D" id="1.25.40.20">
    <property type="entry name" value="Ankyrin repeat-containing domain"/>
    <property type="match status" value="3"/>
</dbReference>
<evidence type="ECO:0000256" key="1">
    <source>
        <dbReference type="ARBA" id="ARBA00022737"/>
    </source>
</evidence>
<dbReference type="SMART" id="SM00248">
    <property type="entry name" value="ANK"/>
    <property type="match status" value="6"/>
</dbReference>
<sequence length="510" mass="56860">MGNVNKVCANPYCKHYRPPMLDRQEKLCDCQMNSNNIHAKLHEAIVKGESGCISNLLKIHPVNEPINIWKNCASFPTLQTQVTSLIQHSTELNYTTRQGPFLCCLLIISQRTSININPELIWESASFKVDLFFFSLNGLAVLPIHLAATYRKERSLECLLQSGANPEVRDLRGRTALHLVIAHWPTIAAIWTEPRTKFQRAMAAMQSRTEACLRVLCQFGVDLNAEVASDSRHTALHLAVRYGATPAVGILSSYGADTNAVDRFGMTPLHMAAGILNREMTDRLVHFGADVNTSIPHSGGTALHLAITTASTKAGKLLAVDLCCIRQLLDRGAKPNTQDKSGRSPLHEACCGGREAIVDLLLKFEADVNLQTKAGENCLFLFLERRLNLKSTSLLNKLLTLTYPLKITNNEGLLPSGLLYPECQDQKDFLLYLTQQPLDLQDICRIEVRKRYGEKHKDKLKQILPKVVLGFVYSCRDYSQCVNVAGPVRGTFPSLHEDLTHTFSDMNLLE</sequence>
<dbReference type="EMBL" id="JAHFZB010000023">
    <property type="protein sequence ID" value="KAK6476075.1"/>
    <property type="molecule type" value="Genomic_DNA"/>
</dbReference>
<gene>
    <name evidence="4" type="ORF">HHUSO_G24093</name>
</gene>
<proteinExistence type="predicted"/>
<evidence type="ECO:0000313" key="4">
    <source>
        <dbReference type="EMBL" id="KAK6476075.1"/>
    </source>
</evidence>
<feature type="repeat" description="ANK" evidence="3">
    <location>
        <begin position="231"/>
        <end position="263"/>
    </location>
</feature>
<name>A0ABR0YU00_HUSHU</name>
<feature type="repeat" description="ANK" evidence="3">
    <location>
        <begin position="341"/>
        <end position="373"/>
    </location>
</feature>
<dbReference type="Proteomes" id="UP001369086">
    <property type="component" value="Unassembled WGS sequence"/>
</dbReference>
<dbReference type="PANTHER" id="PTHR24198">
    <property type="entry name" value="ANKYRIN REPEAT AND PROTEIN KINASE DOMAIN-CONTAINING PROTEIN"/>
    <property type="match status" value="1"/>
</dbReference>
<keyword evidence="5" id="KW-1185">Reference proteome</keyword>
<comment type="caution">
    <text evidence="4">The sequence shown here is derived from an EMBL/GenBank/DDBJ whole genome shotgun (WGS) entry which is preliminary data.</text>
</comment>
<organism evidence="4 5">
    <name type="scientific">Huso huso</name>
    <name type="common">Beluga</name>
    <name type="synonym">Acipenser huso</name>
    <dbReference type="NCBI Taxonomy" id="61971"/>
    <lineage>
        <taxon>Eukaryota</taxon>
        <taxon>Metazoa</taxon>
        <taxon>Chordata</taxon>
        <taxon>Craniata</taxon>
        <taxon>Vertebrata</taxon>
        <taxon>Euteleostomi</taxon>
        <taxon>Actinopterygii</taxon>
        <taxon>Chondrostei</taxon>
        <taxon>Acipenseriformes</taxon>
        <taxon>Acipenseridae</taxon>
        <taxon>Huso</taxon>
    </lineage>
</organism>
<dbReference type="PROSITE" id="PS50088">
    <property type="entry name" value="ANK_REPEAT"/>
    <property type="match status" value="5"/>
</dbReference>